<evidence type="ECO:0000313" key="3">
    <source>
        <dbReference type="Proteomes" id="UP000822688"/>
    </source>
</evidence>
<accession>A0A8T0GGX5</accession>
<evidence type="ECO:0000256" key="1">
    <source>
        <dbReference type="SAM" id="MobiDB-lite"/>
    </source>
</evidence>
<evidence type="ECO:0000313" key="2">
    <source>
        <dbReference type="EMBL" id="KAG0558591.1"/>
    </source>
</evidence>
<organism evidence="2 3">
    <name type="scientific">Ceratodon purpureus</name>
    <name type="common">Fire moss</name>
    <name type="synonym">Dicranum purpureum</name>
    <dbReference type="NCBI Taxonomy" id="3225"/>
    <lineage>
        <taxon>Eukaryota</taxon>
        <taxon>Viridiplantae</taxon>
        <taxon>Streptophyta</taxon>
        <taxon>Embryophyta</taxon>
        <taxon>Bryophyta</taxon>
        <taxon>Bryophytina</taxon>
        <taxon>Bryopsida</taxon>
        <taxon>Dicranidae</taxon>
        <taxon>Pseudoditrichales</taxon>
        <taxon>Ditrichaceae</taxon>
        <taxon>Ceratodon</taxon>
    </lineage>
</organism>
<sequence length="476" mass="53957">MVSIDPTCPRHGKYSRAAWLRKRRTKSAEVKVGPRQQIVPKARESKDCSRQGKCESKREGAGRSISSDFWKPLDKFYLHMLDKDVVEKPTRVAISALKRRKGENVEPSELKQLAVPGANVAPILSQKQHNILSMHNQKQNFIAGGQSYKKKSAESKLETQLIREEQCVREGGSLECNVDQMSVTNKSIEMEVKWGTPLPDLDLEKKCLPVSDLLNEFDSVSPTCRCSSNMALTDKLRSQDLAGNGVTSISSVEMVTSPRREKNVSAHCTAPAQEYSNNRQKRELSKDSDNKCRETYASQYTRMCRLKGLNRNCFSIYDEAVDSRERQDKPFLDRHQVSEIDMNMDSKVSLPARECIQQGNDHITDETAIKLVGDEQPTSIMKEHQQAASDVFSSKELELARHKLEKIAYTAKALQLGLKDHPSREEMPITKTTIDRNEARDWLPKTAFARVTENLPDISRDSGRVRQLVQTFESMK</sequence>
<reference evidence="2" key="1">
    <citation type="submission" date="2020-06" db="EMBL/GenBank/DDBJ databases">
        <title>WGS assembly of Ceratodon purpureus strain R40.</title>
        <authorList>
            <person name="Carey S.B."/>
            <person name="Jenkins J."/>
            <person name="Shu S."/>
            <person name="Lovell J.T."/>
            <person name="Sreedasyam A."/>
            <person name="Maumus F."/>
            <person name="Tiley G.P."/>
            <person name="Fernandez-Pozo N."/>
            <person name="Barry K."/>
            <person name="Chen C."/>
            <person name="Wang M."/>
            <person name="Lipzen A."/>
            <person name="Daum C."/>
            <person name="Saski C.A."/>
            <person name="Payton A.C."/>
            <person name="Mcbreen J.C."/>
            <person name="Conrad R.E."/>
            <person name="Kollar L.M."/>
            <person name="Olsson S."/>
            <person name="Huttunen S."/>
            <person name="Landis J.B."/>
            <person name="Wickett N.J."/>
            <person name="Johnson M.G."/>
            <person name="Rensing S.A."/>
            <person name="Grimwood J."/>
            <person name="Schmutz J."/>
            <person name="Mcdaniel S.F."/>
        </authorList>
    </citation>
    <scope>NUCLEOTIDE SEQUENCE</scope>
    <source>
        <strain evidence="2">R40</strain>
    </source>
</reference>
<keyword evidence="3" id="KW-1185">Reference proteome</keyword>
<gene>
    <name evidence="2" type="ORF">KC19_10G040100</name>
</gene>
<protein>
    <submittedName>
        <fullName evidence="2">Uncharacterized protein</fullName>
    </submittedName>
</protein>
<proteinExistence type="predicted"/>
<dbReference type="Proteomes" id="UP000822688">
    <property type="component" value="Chromosome 10"/>
</dbReference>
<dbReference type="AlphaFoldDB" id="A0A8T0GGX5"/>
<dbReference type="EMBL" id="CM026431">
    <property type="protein sequence ID" value="KAG0558591.1"/>
    <property type="molecule type" value="Genomic_DNA"/>
</dbReference>
<feature type="compositionally biased region" description="Basic and acidic residues" evidence="1">
    <location>
        <begin position="41"/>
        <end position="61"/>
    </location>
</feature>
<name>A0A8T0GGX5_CERPU</name>
<comment type="caution">
    <text evidence="2">The sequence shown here is derived from an EMBL/GenBank/DDBJ whole genome shotgun (WGS) entry which is preliminary data.</text>
</comment>
<feature type="region of interest" description="Disordered" evidence="1">
    <location>
        <begin position="26"/>
        <end position="61"/>
    </location>
</feature>